<keyword evidence="2" id="KW-1185">Reference proteome</keyword>
<protein>
    <submittedName>
        <fullName evidence="3">Uncharacterized protein LOC101863442</fullName>
    </submittedName>
</protein>
<sequence>MSSPTLPKRQKTEKDNDNDAEKTMTVVNTPTPSAAAASSTGGHGDSSENSDSFCFSDSANLEDVRKLLLKLFKDRNWDQFHTPRNVLLDLVAEVGELAEIFQWKGEVKEGIPEMTEGERKHVGEELSDVLLCLIDLSHRCRIDLTKAVLDKISSIAKKYPKDKAYGRTNKYTDYQLFSYSDQAHKEYIVIMSNPTSPKRLKTETENRNTNDVEKTGVGVKADIVDNIDNTLSASAAADGGGETESSGSFRFSDSTSLEDLRKLSMEFIKERNWDQFHSPRNVLLALVGEVGELAEIFQWKGEVSEGLPELTEGEREHVGQELSDVLLYLLDLSQRCHIDLPKAVLKKMAANAKKYPKDRAYGRANKYTDYQ</sequence>
<proteinExistence type="predicted"/>
<reference evidence="3" key="1">
    <citation type="submission" date="2025-08" db="UniProtKB">
        <authorList>
            <consortium name="RefSeq"/>
        </authorList>
    </citation>
    <scope>IDENTIFICATION</scope>
</reference>
<dbReference type="PANTHER" id="PTHR46523:SF1">
    <property type="entry name" value="DCTP PYROPHOSPHATASE 1"/>
    <property type="match status" value="1"/>
</dbReference>
<dbReference type="Gene3D" id="1.10.287.1080">
    <property type="entry name" value="MazG-like"/>
    <property type="match status" value="2"/>
</dbReference>
<organism evidence="2 3">
    <name type="scientific">Aplysia californica</name>
    <name type="common">California sea hare</name>
    <dbReference type="NCBI Taxonomy" id="6500"/>
    <lineage>
        <taxon>Eukaryota</taxon>
        <taxon>Metazoa</taxon>
        <taxon>Spiralia</taxon>
        <taxon>Lophotrochozoa</taxon>
        <taxon>Mollusca</taxon>
        <taxon>Gastropoda</taxon>
        <taxon>Heterobranchia</taxon>
        <taxon>Euthyneura</taxon>
        <taxon>Tectipleura</taxon>
        <taxon>Aplysiida</taxon>
        <taxon>Aplysioidea</taxon>
        <taxon>Aplysiidae</taxon>
        <taxon>Aplysia</taxon>
    </lineage>
</organism>
<evidence type="ECO:0000313" key="2">
    <source>
        <dbReference type="Proteomes" id="UP000694888"/>
    </source>
</evidence>
<dbReference type="Pfam" id="PF12643">
    <property type="entry name" value="MazG-like"/>
    <property type="match status" value="2"/>
</dbReference>
<name>A0ABM1VUT4_APLCA</name>
<dbReference type="InterPro" id="IPR025984">
    <property type="entry name" value="DCTPP"/>
</dbReference>
<dbReference type="PANTHER" id="PTHR46523">
    <property type="entry name" value="DCTP PYROPHOSPHATASE 1"/>
    <property type="match status" value="1"/>
</dbReference>
<dbReference type="InterPro" id="IPR052555">
    <property type="entry name" value="dCTP_Pyrophosphatase"/>
</dbReference>
<dbReference type="SUPFAM" id="SSF101386">
    <property type="entry name" value="all-alpha NTP pyrophosphatases"/>
    <property type="match status" value="2"/>
</dbReference>
<dbReference type="CDD" id="cd11537">
    <property type="entry name" value="NTP-PPase_RS21-C6_like"/>
    <property type="match status" value="2"/>
</dbReference>
<dbReference type="RefSeq" id="XP_035826176.1">
    <property type="nucleotide sequence ID" value="XM_035970283.1"/>
</dbReference>
<evidence type="ECO:0000313" key="3">
    <source>
        <dbReference type="RefSeq" id="XP_035826176.1"/>
    </source>
</evidence>
<evidence type="ECO:0000256" key="1">
    <source>
        <dbReference type="SAM" id="MobiDB-lite"/>
    </source>
</evidence>
<feature type="region of interest" description="Disordered" evidence="1">
    <location>
        <begin position="1"/>
        <end position="51"/>
    </location>
</feature>
<dbReference type="GeneID" id="101863442"/>
<dbReference type="Proteomes" id="UP000694888">
    <property type="component" value="Unplaced"/>
</dbReference>
<gene>
    <name evidence="3" type="primary">LOC101863442</name>
</gene>
<accession>A0ABM1VUT4</accession>
<feature type="compositionally biased region" description="Basic and acidic residues" evidence="1">
    <location>
        <begin position="10"/>
        <end position="22"/>
    </location>
</feature>
<feature type="compositionally biased region" description="Low complexity" evidence="1">
    <location>
        <begin position="29"/>
        <end position="40"/>
    </location>
</feature>